<dbReference type="EMBL" id="CP029347">
    <property type="protein sequence ID" value="AWL10942.1"/>
    <property type="molecule type" value="Genomic_DNA"/>
</dbReference>
<feature type="domain" description="ApaG" evidence="3">
    <location>
        <begin position="1"/>
        <end position="124"/>
    </location>
</feature>
<dbReference type="NCBIfam" id="NF003967">
    <property type="entry name" value="PRK05461.1"/>
    <property type="match status" value="1"/>
</dbReference>
<dbReference type="PANTHER" id="PTHR47191:SF2">
    <property type="entry name" value="OS05G0170800 PROTEIN"/>
    <property type="match status" value="1"/>
</dbReference>
<dbReference type="PANTHER" id="PTHR47191">
    <property type="entry name" value="OS05G0170800 PROTEIN"/>
    <property type="match status" value="1"/>
</dbReference>
<name>A0A2S2E076_9ALTE</name>
<dbReference type="InterPro" id="IPR050718">
    <property type="entry name" value="ApaG-like"/>
</dbReference>
<organism evidence="4 5">
    <name type="scientific">Saliniradius amylolyticus</name>
    <dbReference type="NCBI Taxonomy" id="2183582"/>
    <lineage>
        <taxon>Bacteria</taxon>
        <taxon>Pseudomonadati</taxon>
        <taxon>Pseudomonadota</taxon>
        <taxon>Gammaproteobacteria</taxon>
        <taxon>Alteromonadales</taxon>
        <taxon>Alteromonadaceae</taxon>
        <taxon>Saliniradius</taxon>
    </lineage>
</organism>
<dbReference type="PROSITE" id="PS51087">
    <property type="entry name" value="APAG"/>
    <property type="match status" value="1"/>
</dbReference>
<protein>
    <recommendedName>
        <fullName evidence="1 2">Protein ApaG</fullName>
    </recommendedName>
</protein>
<dbReference type="Gene3D" id="2.60.40.1470">
    <property type="entry name" value="ApaG domain"/>
    <property type="match status" value="1"/>
</dbReference>
<dbReference type="OrthoDB" id="9795226at2"/>
<proteinExistence type="inferred from homology"/>
<dbReference type="InterPro" id="IPR036767">
    <property type="entry name" value="ApaG_sf"/>
</dbReference>
<evidence type="ECO:0000256" key="1">
    <source>
        <dbReference type="ARBA" id="ARBA00017693"/>
    </source>
</evidence>
<dbReference type="InterPro" id="IPR007474">
    <property type="entry name" value="ApaG_domain"/>
</dbReference>
<dbReference type="Pfam" id="PF04379">
    <property type="entry name" value="DUF525"/>
    <property type="match status" value="1"/>
</dbReference>
<evidence type="ECO:0000256" key="2">
    <source>
        <dbReference type="HAMAP-Rule" id="MF_00791"/>
    </source>
</evidence>
<gene>
    <name evidence="2" type="primary">apaG</name>
    <name evidence="4" type="ORF">HMF8227_00446</name>
</gene>
<dbReference type="InterPro" id="IPR023065">
    <property type="entry name" value="Uncharacterised_ApaG"/>
</dbReference>
<evidence type="ECO:0000259" key="3">
    <source>
        <dbReference type="PROSITE" id="PS51087"/>
    </source>
</evidence>
<accession>A0A2S2E076</accession>
<dbReference type="HAMAP" id="MF_00791">
    <property type="entry name" value="ApaG"/>
    <property type="match status" value="1"/>
</dbReference>
<dbReference type="SUPFAM" id="SSF110069">
    <property type="entry name" value="ApaG-like"/>
    <property type="match status" value="1"/>
</dbReference>
<keyword evidence="5" id="KW-1185">Reference proteome</keyword>
<evidence type="ECO:0000313" key="5">
    <source>
        <dbReference type="Proteomes" id="UP000245728"/>
    </source>
</evidence>
<dbReference type="AlphaFoldDB" id="A0A2S2E076"/>
<evidence type="ECO:0000313" key="4">
    <source>
        <dbReference type="EMBL" id="AWL10942.1"/>
    </source>
</evidence>
<dbReference type="Proteomes" id="UP000245728">
    <property type="component" value="Chromosome"/>
</dbReference>
<dbReference type="KEGG" id="salh:HMF8227_00446"/>
<sequence>MPPESIHITAEVQYLPKSSDPEQDQFAFAYHIRITNEGEQTVQLINRYWLITDGNGTHKEVAGSGVVGQQPQIAPGESYEYTSGAMLETPVGTMQGHYDMQTASGETFQAHIPVFTLADPKQVN</sequence>
<reference evidence="4 5" key="1">
    <citation type="submission" date="2018-05" db="EMBL/GenBank/DDBJ databases">
        <title>Salinimonas sp. HMF8227 Genome sequencing and assembly.</title>
        <authorList>
            <person name="Kang H."/>
            <person name="Kang J."/>
            <person name="Cha I."/>
            <person name="Kim H."/>
            <person name="Joh K."/>
        </authorList>
    </citation>
    <scope>NUCLEOTIDE SEQUENCE [LARGE SCALE GENOMIC DNA]</scope>
    <source>
        <strain evidence="4 5">HMF8227</strain>
    </source>
</reference>